<keyword evidence="3" id="KW-1185">Reference proteome</keyword>
<proteinExistence type="predicted"/>
<organism evidence="2 3">
    <name type="scientific">Dyadobacter chenhuakuii</name>
    <dbReference type="NCBI Taxonomy" id="2909339"/>
    <lineage>
        <taxon>Bacteria</taxon>
        <taxon>Pseudomonadati</taxon>
        <taxon>Bacteroidota</taxon>
        <taxon>Cytophagia</taxon>
        <taxon>Cytophagales</taxon>
        <taxon>Spirosomataceae</taxon>
        <taxon>Dyadobacter</taxon>
    </lineage>
</organism>
<dbReference type="Proteomes" id="UP001055420">
    <property type="component" value="Chromosome"/>
</dbReference>
<name>A0ABY4XM23_9BACT</name>
<dbReference type="RefSeq" id="WP_235164471.1">
    <property type="nucleotide sequence ID" value="NZ_CP098805.1"/>
</dbReference>
<evidence type="ECO:0000313" key="2">
    <source>
        <dbReference type="EMBL" id="USJ31430.1"/>
    </source>
</evidence>
<gene>
    <name evidence="2" type="ORF">NFI80_01550</name>
</gene>
<evidence type="ECO:0000313" key="3">
    <source>
        <dbReference type="Proteomes" id="UP001055420"/>
    </source>
</evidence>
<protein>
    <recommendedName>
        <fullName evidence="1">DUF6734 domain-containing protein</fullName>
    </recommendedName>
</protein>
<accession>A0ABY4XM23</accession>
<sequence>MKIVQSTWFPDKNDISGRWSSEKSMLYNLNLSYIMLKKFYSDIELHTDNIGYQILVKELGLQYSNVVIDLERPSFSELCSFNIEPYWVLKKLFIYSQQHTPFIHVDNDVYLFRQFSEKITKSALCAQNIEINSYYTDALETIQQKFTYVPNWLKQASKDNCHAVNAGIIGGNNFHLFGLYFQEVVELLERNRDKLTEISVGNMNIFLEQCMFKIYADYHDASFEYQIDFVYKDKFSYNAYKIHDAPKLSTYIHVMSCKSNSTVQEAIAKTLYYEDQNAFTKCKYLSEYRFKKDNKEKISNELLFGNSEDLRHHFYRTEAIASEISEDIKINFENLDSIESSVRKNQYLLPINLYELIVDAYYFEYQRYKFALLAVNNPLNYYYDNYVKAKRMLDSSAFMDCTYSIPDTVTLLSTRWLWAQKNEFATSSVDDFKDNVNKSSNYFETLVYYYPEQEKIKEQELDPINSLIYEYASHSMTTRSIIDKLRLNTTSNQSLIDLETVFESRIRYLIHQGALTLVSPN</sequence>
<reference evidence="2" key="1">
    <citation type="submission" date="2022-06" db="EMBL/GenBank/DDBJ databases">
        <title>Novel species in genus Dyadobacter.</title>
        <authorList>
            <person name="Ma C."/>
        </authorList>
    </citation>
    <scope>NUCLEOTIDE SEQUENCE</scope>
    <source>
        <strain evidence="2">CY22</strain>
    </source>
</reference>
<feature type="domain" description="DUF6734" evidence="1">
    <location>
        <begin position="1"/>
        <end position="281"/>
    </location>
</feature>
<dbReference type="InterPro" id="IPR046621">
    <property type="entry name" value="DUF6734"/>
</dbReference>
<evidence type="ECO:0000259" key="1">
    <source>
        <dbReference type="Pfam" id="PF20508"/>
    </source>
</evidence>
<dbReference type="Pfam" id="PF20508">
    <property type="entry name" value="DUF6734"/>
    <property type="match status" value="1"/>
</dbReference>
<dbReference type="EMBL" id="CP098805">
    <property type="protein sequence ID" value="USJ31430.1"/>
    <property type="molecule type" value="Genomic_DNA"/>
</dbReference>